<dbReference type="PANTHER" id="PTHR15720:SF14">
    <property type="entry name" value="GREB1-LIKE PROTEIN"/>
    <property type="match status" value="1"/>
</dbReference>
<sequence length="1745" mass="196472">MFPGVSRHRTPAWLCDENKINYIDGWERLEATAGRAGDDVELFYAAVSVAEVVGKEPGDMLAALVDAFQTGQKNAQQYVHEAPEDSLWNTVIPDQAQRQLLESLPENTYTRPFFLGIWLPQGLLEASVEASPDDEPSSMLISGGLRATLRLRCFWDSKQSSANTLQLTIEMEVEMHTTKGHLTKVLNLDSSEEVTTQVIITLLDARLQQDLGTQLTTQKQIRLRSIYTEDAQDGGRRDPSAPQDVLEEKTKIHELLNAYIPKDTDYWSQESRTVVLELDVPVDVAEQPPDAVPVNTSATDTQDILSCIGETDKLPGVEANQQAVAHELLRRIMLILKLGPADNTPPTDDAAWMKASVKRLQQHFHQGMSFIIVGPKFQTLKRQTLERVFDAGLADEREPADVVMAYIESAKTRKAYDKFKEGVAREPNKLFVMIVDECHWGVTPAHAHDAFVNDWQEDELKRGELLESVNLVTLLVSATPYALLTNRSRIPEKYLVKRPEELNRDPIFQDITFQSNDIIVPSTSTSGTLERAGLTLTEAQLTRLRAVFNEAEGRDAVITELHVVDWTHCDMLDTPYRRIEDYISARNKLQLDHHGLVFDPILDKKLPAPKKKTKPTKQAAEEPGPPDQAADVLLLDYLMSMQYFRFFRMAEVDGIPNEHPRLLLLSKDNLKKCKSRIENADRVRLFWADLRQFVDSLPSARKTDLHRLLDNMKQIDEALAEKGWGTDLAMHSDITFDAETGAENVEAAQKVLMLKLFGESDRPIQQYMKEGSAFTESDRIVTSLVSLQPEEGTGDLRHPNVAVRGDMVVVRVSDVKEGKQIVGDLKTYLAHTMTCTLAGKSNRAGPLPLPWAGAGYQPDKRTLAWSLFDVFDDVGTGELLSRKVSPWSLARKMSKHHPARTDGFTAYATRCRVPESYSAFLDFKDTVSSKMNDPTIAGTGKRVKQNLQYMDLYGIPCMLFLCEKGRMGDTFPQTFSCLDLRIRTSKLTTTFVQEVGRVARYPAIDTDTTESIEVKPGTHGNLEMLTNALAYALFDTKTKRANYIASLQDPVPAVPGPQQPDERWSKKLRWEHPFFDDIAEQPFSDYGSVRPGTYAYKIKLQRLVLLARAVQMSLSGWLPAYQEMLTRPEGEFVQSQEGLKRIARLSQGVSEPCCEPILVYAEDTSTTLTIQDEEKVIQCINWDGRLTDEMDPFKSTARSAARYELSQGNYICFNSQGDRVSVRIKDGAITDYIKSGTSTFTNIIEQMSWRSQLLQPLPQPADAAQAPSKLPTARQQPAQPAGQRYLAETFQTAKMLQPMTHKLQQTVVPLVDKKLLGPRDLPTYGEFHPPNMSNEPTFRASEATWRVLQDRCQIELDGNGFIFKPQSSPPSATILQHWVFTHTFNRYHQYGHKQMFIDWSGAVNPGAFCVRVLVVRPDEEQLEGYTRLLQSYERVAAAERKLHPILIMTLPESVEVAGYGVRASSHPYTLTPALGCGYARLCIQIIAYMMRMDNVWIIDDNLRECRELDMEALLTGKELRQHMKPPAYCTFDAAMRTIEKQVINLAECNSEPNDDLKGQCESWGLSSRKGAIDTSPRDRNLVGVERGWEPWKVTHSAPSMFIMSIKNTVERGVYYPARVYHEDFEFCYMCEDAGLVVLKCSTVFHRKFLFAVRPDKASGDPKTPPTSSEVGDLEVTFTADGHAEVHKLLEPGYTFHRLAETDAQNLSQTTAYIKPLLHRPSIIYFGKASTQHRASWRGDGGHAAG</sequence>
<keyword evidence="4" id="KW-1185">Reference proteome</keyword>
<proteinExistence type="predicted"/>
<gene>
    <name evidence="3" type="ORF">WJX72_012295</name>
</gene>
<evidence type="ECO:0000259" key="2">
    <source>
        <dbReference type="Pfam" id="PF20692"/>
    </source>
</evidence>
<feature type="region of interest" description="Disordered" evidence="1">
    <location>
        <begin position="607"/>
        <end position="627"/>
    </location>
</feature>
<dbReference type="InterPro" id="IPR028422">
    <property type="entry name" value="GREB1"/>
</dbReference>
<accession>A0AAW1Q501</accession>
<feature type="region of interest" description="Disordered" evidence="1">
    <location>
        <begin position="1257"/>
        <end position="1281"/>
    </location>
</feature>
<dbReference type="InterPro" id="IPR048657">
    <property type="entry name" value="GREB1-like_cpSF2"/>
</dbReference>
<evidence type="ECO:0000313" key="4">
    <source>
        <dbReference type="Proteomes" id="UP001489004"/>
    </source>
</evidence>
<dbReference type="PANTHER" id="PTHR15720">
    <property type="entry name" value="GREB1-RELATED"/>
    <property type="match status" value="1"/>
</dbReference>
<evidence type="ECO:0000313" key="3">
    <source>
        <dbReference type="EMBL" id="KAK9815938.1"/>
    </source>
</evidence>
<protein>
    <recommendedName>
        <fullName evidence="2">GREB1-like circularly permuted SF2 helicase domain-containing protein</fullName>
    </recommendedName>
</protein>
<name>A0AAW1Q501_9CHLO</name>
<dbReference type="EMBL" id="JALJOR010000006">
    <property type="protein sequence ID" value="KAK9815938.1"/>
    <property type="molecule type" value="Genomic_DNA"/>
</dbReference>
<reference evidence="3 4" key="1">
    <citation type="journal article" date="2024" name="Nat. Commun.">
        <title>Phylogenomics reveals the evolutionary origins of lichenization in chlorophyte algae.</title>
        <authorList>
            <person name="Puginier C."/>
            <person name="Libourel C."/>
            <person name="Otte J."/>
            <person name="Skaloud P."/>
            <person name="Haon M."/>
            <person name="Grisel S."/>
            <person name="Petersen M."/>
            <person name="Berrin J.G."/>
            <person name="Delaux P.M."/>
            <person name="Dal Grande F."/>
            <person name="Keller J."/>
        </authorList>
    </citation>
    <scope>NUCLEOTIDE SEQUENCE [LARGE SCALE GENOMIC DNA]</scope>
    <source>
        <strain evidence="3 4">SAG 2043</strain>
    </source>
</reference>
<evidence type="ECO:0000256" key="1">
    <source>
        <dbReference type="SAM" id="MobiDB-lite"/>
    </source>
</evidence>
<feature type="domain" description="GREB1-like circularly permuted SF2 helicase" evidence="2">
    <location>
        <begin position="367"/>
        <end position="1010"/>
    </location>
</feature>
<dbReference type="Proteomes" id="UP001489004">
    <property type="component" value="Unassembled WGS sequence"/>
</dbReference>
<organism evidence="3 4">
    <name type="scientific">[Myrmecia] bisecta</name>
    <dbReference type="NCBI Taxonomy" id="41462"/>
    <lineage>
        <taxon>Eukaryota</taxon>
        <taxon>Viridiplantae</taxon>
        <taxon>Chlorophyta</taxon>
        <taxon>core chlorophytes</taxon>
        <taxon>Trebouxiophyceae</taxon>
        <taxon>Trebouxiales</taxon>
        <taxon>Trebouxiaceae</taxon>
        <taxon>Myrmecia</taxon>
    </lineage>
</organism>
<comment type="caution">
    <text evidence="3">The sequence shown here is derived from an EMBL/GenBank/DDBJ whole genome shotgun (WGS) entry which is preliminary data.</text>
</comment>
<dbReference type="Pfam" id="PF20692">
    <property type="entry name" value="cpSF2-GREB1"/>
    <property type="match status" value="1"/>
</dbReference>